<accession>A0ABP8NHB1</accession>
<evidence type="ECO:0000313" key="2">
    <source>
        <dbReference type="Proteomes" id="UP001501175"/>
    </source>
</evidence>
<dbReference type="PRINTS" id="PR00419">
    <property type="entry name" value="ADXRDTASE"/>
</dbReference>
<dbReference type="InterPro" id="IPR050464">
    <property type="entry name" value="Zeta_carotene_desat/Oxidored"/>
</dbReference>
<proteinExistence type="predicted"/>
<dbReference type="RefSeq" id="WP_345247456.1">
    <property type="nucleotide sequence ID" value="NZ_BAABHD010000079.1"/>
</dbReference>
<keyword evidence="2" id="KW-1185">Reference proteome</keyword>
<dbReference type="PANTHER" id="PTHR42923">
    <property type="entry name" value="PROTOPORPHYRINOGEN OXIDASE"/>
    <property type="match status" value="1"/>
</dbReference>
<comment type="caution">
    <text evidence="1">The sequence shown here is derived from an EMBL/GenBank/DDBJ whole genome shotgun (WGS) entry which is preliminary data.</text>
</comment>
<dbReference type="PANTHER" id="PTHR42923:SF46">
    <property type="entry name" value="AMINE OXIDASE"/>
    <property type="match status" value="1"/>
</dbReference>
<organism evidence="1 2">
    <name type="scientific">Nibrella saemangeumensis</name>
    <dbReference type="NCBI Taxonomy" id="1084526"/>
    <lineage>
        <taxon>Bacteria</taxon>
        <taxon>Pseudomonadati</taxon>
        <taxon>Bacteroidota</taxon>
        <taxon>Cytophagia</taxon>
        <taxon>Cytophagales</taxon>
        <taxon>Spirosomataceae</taxon>
        <taxon>Nibrella</taxon>
    </lineage>
</organism>
<dbReference type="EMBL" id="BAABHD010000079">
    <property type="protein sequence ID" value="GAA4465433.1"/>
    <property type="molecule type" value="Genomic_DNA"/>
</dbReference>
<dbReference type="Gene3D" id="3.50.50.60">
    <property type="entry name" value="FAD/NAD(P)-binding domain"/>
    <property type="match status" value="1"/>
</dbReference>
<name>A0ABP8NHB1_9BACT</name>
<evidence type="ECO:0000313" key="1">
    <source>
        <dbReference type="EMBL" id="GAA4465433.1"/>
    </source>
</evidence>
<reference evidence="2" key="1">
    <citation type="journal article" date="2019" name="Int. J. Syst. Evol. Microbiol.">
        <title>The Global Catalogue of Microorganisms (GCM) 10K type strain sequencing project: providing services to taxonomists for standard genome sequencing and annotation.</title>
        <authorList>
            <consortium name="The Broad Institute Genomics Platform"/>
            <consortium name="The Broad Institute Genome Sequencing Center for Infectious Disease"/>
            <person name="Wu L."/>
            <person name="Ma J."/>
        </authorList>
    </citation>
    <scope>NUCLEOTIDE SEQUENCE [LARGE SCALE GENOMIC DNA]</scope>
    <source>
        <strain evidence="2">JCM 17927</strain>
    </source>
</reference>
<sequence length="623" mass="70083">MKPKVAILGGGVAGMSAAHELAERGFAVEVYERQPVYVGGKARSVDVDGTSINGSKPLPGEHGFRFFPGFYKHITDTMKRIPFAGNPNGVFDNLVSTERVLLARFGKAPILNLVSFPKNMADLRTAINAMTHADMGLTASDKERFVNKLWQLLTSSYTRRQQEYERISWWQFMETEQQSKAYEEYCVGGLTHTLVAAQPKLMSTKTGGDILLQLILLMFNPAASTDRILNGPTNEVWLFPWLQHLKYMGVEYYHGYHATEFQCNRNTRIITGATVINAVNGEKKEVKADYYIAAVPLERMIQLISDDMLAVDNSLDFLWHLAETSHSVDKHQNGETPKPVKSLNWMNGIQYYLNQDVPIDKGHVIFIDSPWAVTGISQAQFWPNFDLSQCYDGSVKGVLSVDVSDWFTKGFNGKAAHECSLEEIKDEVWVQMERSLIVDGRKLLDRSMIVWVNVDQDITVKQKQEKAQNAAGHVLITSPADPDTDDGTPKALDNHFFSDHNDEPLLVNVANTWSKRPEAATNILNFFLASDYVRTNTDLATMEGANEAARRAVNGIIARSGVNAPYCQIWKLHEPDLLAPLRWLDKQRYEKGLPWTNEVPWLFKVAQDIGHLVYKVKGNVPTS</sequence>
<dbReference type="Pfam" id="PF13450">
    <property type="entry name" value="NAD_binding_8"/>
    <property type="match status" value="1"/>
</dbReference>
<gene>
    <name evidence="1" type="ORF">GCM10023189_46060</name>
</gene>
<protein>
    <submittedName>
        <fullName evidence="1">FAD-dependent oxidoreductase</fullName>
    </submittedName>
</protein>
<dbReference type="SUPFAM" id="SSF51905">
    <property type="entry name" value="FAD/NAD(P)-binding domain"/>
    <property type="match status" value="1"/>
</dbReference>
<dbReference type="InterPro" id="IPR036188">
    <property type="entry name" value="FAD/NAD-bd_sf"/>
</dbReference>
<dbReference type="Proteomes" id="UP001501175">
    <property type="component" value="Unassembled WGS sequence"/>
</dbReference>